<proteinExistence type="predicted"/>
<sequence length="61" mass="6935">FAYLESSFFLVRLLQGFSSFTLAPDAQPADTKPPASWKSFPLKAKEKIHRWNQFDGVCEGQ</sequence>
<reference evidence="1" key="1">
    <citation type="submission" date="2023-03" db="EMBL/GenBank/DDBJ databases">
        <title>Massive genome expansion in bonnet fungi (Mycena s.s.) driven by repeated elements and novel gene families across ecological guilds.</title>
        <authorList>
            <consortium name="Lawrence Berkeley National Laboratory"/>
            <person name="Harder C.B."/>
            <person name="Miyauchi S."/>
            <person name="Viragh M."/>
            <person name="Kuo A."/>
            <person name="Thoen E."/>
            <person name="Andreopoulos B."/>
            <person name="Lu D."/>
            <person name="Skrede I."/>
            <person name="Drula E."/>
            <person name="Henrissat B."/>
            <person name="Morin E."/>
            <person name="Kohler A."/>
            <person name="Barry K."/>
            <person name="LaButti K."/>
            <person name="Morin E."/>
            <person name="Salamov A."/>
            <person name="Lipzen A."/>
            <person name="Mereny Z."/>
            <person name="Hegedus B."/>
            <person name="Baldrian P."/>
            <person name="Stursova M."/>
            <person name="Weitz H."/>
            <person name="Taylor A."/>
            <person name="Grigoriev I.V."/>
            <person name="Nagy L.G."/>
            <person name="Martin F."/>
            <person name="Kauserud H."/>
        </authorList>
    </citation>
    <scope>NUCLEOTIDE SEQUENCE</scope>
    <source>
        <strain evidence="1">CBHHK200</strain>
    </source>
</reference>
<comment type="caution">
    <text evidence="1">The sequence shown here is derived from an EMBL/GenBank/DDBJ whole genome shotgun (WGS) entry which is preliminary data.</text>
</comment>
<dbReference type="AlphaFoldDB" id="A0AAD6X1D1"/>
<feature type="non-terminal residue" evidence="1">
    <location>
        <position position="1"/>
    </location>
</feature>
<accession>A0AAD6X1D1</accession>
<evidence type="ECO:0000313" key="2">
    <source>
        <dbReference type="Proteomes" id="UP001218188"/>
    </source>
</evidence>
<organism evidence="1 2">
    <name type="scientific">Mycena alexandri</name>
    <dbReference type="NCBI Taxonomy" id="1745969"/>
    <lineage>
        <taxon>Eukaryota</taxon>
        <taxon>Fungi</taxon>
        <taxon>Dikarya</taxon>
        <taxon>Basidiomycota</taxon>
        <taxon>Agaricomycotina</taxon>
        <taxon>Agaricomycetes</taxon>
        <taxon>Agaricomycetidae</taxon>
        <taxon>Agaricales</taxon>
        <taxon>Marasmiineae</taxon>
        <taxon>Mycenaceae</taxon>
        <taxon>Mycena</taxon>
    </lineage>
</organism>
<gene>
    <name evidence="1" type="ORF">C8F04DRAFT_960701</name>
</gene>
<protein>
    <submittedName>
        <fullName evidence="1">Uncharacterized protein</fullName>
    </submittedName>
</protein>
<dbReference type="Proteomes" id="UP001218188">
    <property type="component" value="Unassembled WGS sequence"/>
</dbReference>
<name>A0AAD6X1D1_9AGAR</name>
<keyword evidence="2" id="KW-1185">Reference proteome</keyword>
<dbReference type="EMBL" id="JARJCM010000084">
    <property type="protein sequence ID" value="KAJ7031191.1"/>
    <property type="molecule type" value="Genomic_DNA"/>
</dbReference>
<evidence type="ECO:0000313" key="1">
    <source>
        <dbReference type="EMBL" id="KAJ7031191.1"/>
    </source>
</evidence>